<dbReference type="Proteomes" id="UP001054945">
    <property type="component" value="Unassembled WGS sequence"/>
</dbReference>
<organism evidence="1 2">
    <name type="scientific">Caerostris extrusa</name>
    <name type="common">Bark spider</name>
    <name type="synonym">Caerostris bankana</name>
    <dbReference type="NCBI Taxonomy" id="172846"/>
    <lineage>
        <taxon>Eukaryota</taxon>
        <taxon>Metazoa</taxon>
        <taxon>Ecdysozoa</taxon>
        <taxon>Arthropoda</taxon>
        <taxon>Chelicerata</taxon>
        <taxon>Arachnida</taxon>
        <taxon>Araneae</taxon>
        <taxon>Araneomorphae</taxon>
        <taxon>Entelegynae</taxon>
        <taxon>Araneoidea</taxon>
        <taxon>Araneidae</taxon>
        <taxon>Caerostris</taxon>
    </lineage>
</organism>
<sequence length="520" mass="59092">MFKFGIDMMGLILVQIENHLFRNPRHRAGLIVAAWTCLGGGIGYFQSIEKVFGMLYKETAMMVFGGGWVTVDMEFKRGLARALIQYSHTMGRYVNGSEGLCSALVMAIYDPWGDATIKKLLKNENVEATLVKEFVYSEPHELLLIRIECLVLANLEEAAIQLLSCSLNSASAFSSDSDQCDNEKDWKWPYMEWLLLLLFRKRKLDDIVKEVSSCSCHDGVRLINRTLESSHEDSEALTETLINVFLVRDLLFKSNYCCTNDLMKLWVEFQAKKHKSNLEIQEEAKKTSYEELQELCMANVIIVLLYNLCFCKALEKFTLVNVMTLFGNSLLSLYLEFYIRGLTSDLNFLEAARQADNKEYVIELENHMAAMYHKLSTLFNVINKEIAFECLMSAFSLEPTSERMELIKKLSFQISKEKAQKSSSATDDSKHKLCNRSGCSHNFIHPTAVKRKSVVMCDQAIQVGDDSFEDSMNASATFNLNVNNQGNCDKLKPQNSMDNSQNINKVLDCVVGKKEPTNVE</sequence>
<keyword evidence="2" id="KW-1185">Reference proteome</keyword>
<reference evidence="1 2" key="1">
    <citation type="submission" date="2021-06" db="EMBL/GenBank/DDBJ databases">
        <title>Caerostris extrusa draft genome.</title>
        <authorList>
            <person name="Kono N."/>
            <person name="Arakawa K."/>
        </authorList>
    </citation>
    <scope>NUCLEOTIDE SEQUENCE [LARGE SCALE GENOMIC DNA]</scope>
</reference>
<comment type="caution">
    <text evidence="1">The sequence shown here is derived from an EMBL/GenBank/DDBJ whole genome shotgun (WGS) entry which is preliminary data.</text>
</comment>
<dbReference type="EMBL" id="BPLR01008685">
    <property type="protein sequence ID" value="GIY26457.1"/>
    <property type="molecule type" value="Genomic_DNA"/>
</dbReference>
<evidence type="ECO:0000313" key="2">
    <source>
        <dbReference type="Proteomes" id="UP001054945"/>
    </source>
</evidence>
<name>A0AAV4S237_CAEEX</name>
<protein>
    <submittedName>
        <fullName evidence="1">Uncharacterized protein</fullName>
    </submittedName>
</protein>
<dbReference type="AlphaFoldDB" id="A0AAV4S237"/>
<proteinExistence type="predicted"/>
<evidence type="ECO:0000313" key="1">
    <source>
        <dbReference type="EMBL" id="GIY26457.1"/>
    </source>
</evidence>
<accession>A0AAV4S237</accession>
<gene>
    <name evidence="1" type="ORF">CEXT_114191</name>
</gene>